<dbReference type="InterPro" id="IPR006145">
    <property type="entry name" value="PsdUridine_synth_RsuA/RluA"/>
</dbReference>
<evidence type="ECO:0000259" key="5">
    <source>
        <dbReference type="SMART" id="SM00363"/>
    </source>
</evidence>
<dbReference type="EMBL" id="BAABFN010000022">
    <property type="protein sequence ID" value="GAA4320430.1"/>
    <property type="molecule type" value="Genomic_DNA"/>
</dbReference>
<dbReference type="PROSITE" id="PS01129">
    <property type="entry name" value="PSI_RLU"/>
    <property type="match status" value="1"/>
</dbReference>
<accession>A0ABP8GA76</accession>
<dbReference type="Pfam" id="PF01479">
    <property type="entry name" value="S4"/>
    <property type="match status" value="1"/>
</dbReference>
<reference evidence="7" key="1">
    <citation type="journal article" date="2019" name="Int. J. Syst. Evol. Microbiol.">
        <title>The Global Catalogue of Microorganisms (GCM) 10K type strain sequencing project: providing services to taxonomists for standard genome sequencing and annotation.</title>
        <authorList>
            <consortium name="The Broad Institute Genomics Platform"/>
            <consortium name="The Broad Institute Genome Sequencing Center for Infectious Disease"/>
            <person name="Wu L."/>
            <person name="Ma J."/>
        </authorList>
    </citation>
    <scope>NUCLEOTIDE SEQUENCE [LARGE SCALE GENOMIC DNA]</scope>
    <source>
        <strain evidence="7">JCM 17664</strain>
    </source>
</reference>
<comment type="function">
    <text evidence="4">Responsible for synthesis of pseudouridine from uracil.</text>
</comment>
<feature type="domain" description="RNA-binding S4" evidence="5">
    <location>
        <begin position="35"/>
        <end position="100"/>
    </location>
</feature>
<dbReference type="SUPFAM" id="SSF55174">
    <property type="entry name" value="Alpha-L RNA-binding motif"/>
    <property type="match status" value="1"/>
</dbReference>
<dbReference type="SMART" id="SM00363">
    <property type="entry name" value="S4"/>
    <property type="match status" value="1"/>
</dbReference>
<name>A0ABP8GA76_9BACT</name>
<dbReference type="InterPro" id="IPR050188">
    <property type="entry name" value="RluA_PseudoU_synthase"/>
</dbReference>
<dbReference type="Pfam" id="PF00849">
    <property type="entry name" value="PseudoU_synth_2"/>
    <property type="match status" value="1"/>
</dbReference>
<evidence type="ECO:0000256" key="3">
    <source>
        <dbReference type="PROSITE-ProRule" id="PRU00182"/>
    </source>
</evidence>
<evidence type="ECO:0000256" key="4">
    <source>
        <dbReference type="RuleBase" id="RU362028"/>
    </source>
</evidence>
<dbReference type="CDD" id="cd02869">
    <property type="entry name" value="PseudoU_synth_RluA_like"/>
    <property type="match status" value="1"/>
</dbReference>
<sequence length="357" mass="41343">MEQWQLQDGDQEAGDGSEALYERVSITVDRGQEPLRIDKFLMNRIEHATRNKIQQAADEGHILINNQPVKSNYRVKPGDQILVLSYRSPETLEIIPEDIPLDIVYEDEDLLVVNKPPGMVVHPGCGNYHHTLLHGLAWHLGDEEERGQAQTPVVPRFGLVHRIDKNTSGLLVVAKSEKAMNDLARQFFEHTVHRRYLALAWGDIEEEEGTIIAHVGRHQRFRKRMTAYPDGELGKEAITHYKVLERFHYVTFIECRLETGRTHQIRVHMQYAGHPLFNDETYGGDRIVKGTVFNKYKQFVENCFELLPRHALHARSLGFIHPRTREKMYFETPLPADYEVLLDKWRRYAGSVIPPEN</sequence>
<protein>
    <recommendedName>
        <fullName evidence="4">Pseudouridine synthase</fullName>
        <ecNumber evidence="4">5.4.99.-</ecNumber>
    </recommendedName>
</protein>
<dbReference type="InterPro" id="IPR006224">
    <property type="entry name" value="PsdUridine_synth_RluA-like_CS"/>
</dbReference>
<keyword evidence="2 4" id="KW-0413">Isomerase</keyword>
<comment type="similarity">
    <text evidence="1 4">Belongs to the pseudouridine synthase RluA family.</text>
</comment>
<evidence type="ECO:0000313" key="6">
    <source>
        <dbReference type="EMBL" id="GAA4320430.1"/>
    </source>
</evidence>
<keyword evidence="3" id="KW-0694">RNA-binding</keyword>
<organism evidence="6 7">
    <name type="scientific">Compostibacter hankyongensis</name>
    <dbReference type="NCBI Taxonomy" id="1007089"/>
    <lineage>
        <taxon>Bacteria</taxon>
        <taxon>Pseudomonadati</taxon>
        <taxon>Bacteroidota</taxon>
        <taxon>Chitinophagia</taxon>
        <taxon>Chitinophagales</taxon>
        <taxon>Chitinophagaceae</taxon>
        <taxon>Compostibacter</taxon>
    </lineage>
</organism>
<evidence type="ECO:0000256" key="1">
    <source>
        <dbReference type="ARBA" id="ARBA00010876"/>
    </source>
</evidence>
<dbReference type="NCBIfam" id="TIGR00005">
    <property type="entry name" value="rluA_subfam"/>
    <property type="match status" value="1"/>
</dbReference>
<dbReference type="Proteomes" id="UP001501207">
    <property type="component" value="Unassembled WGS sequence"/>
</dbReference>
<gene>
    <name evidence="6" type="ORF">GCM10023143_34600</name>
</gene>
<evidence type="ECO:0000256" key="2">
    <source>
        <dbReference type="ARBA" id="ARBA00023235"/>
    </source>
</evidence>
<dbReference type="CDD" id="cd00165">
    <property type="entry name" value="S4"/>
    <property type="match status" value="1"/>
</dbReference>
<dbReference type="Gene3D" id="3.30.2350.10">
    <property type="entry name" value="Pseudouridine synthase"/>
    <property type="match status" value="1"/>
</dbReference>
<dbReference type="PANTHER" id="PTHR21600">
    <property type="entry name" value="MITOCHONDRIAL RNA PSEUDOURIDINE SYNTHASE"/>
    <property type="match status" value="1"/>
</dbReference>
<proteinExistence type="inferred from homology"/>
<dbReference type="InterPro" id="IPR002942">
    <property type="entry name" value="S4_RNA-bd"/>
</dbReference>
<dbReference type="PANTHER" id="PTHR21600:SF44">
    <property type="entry name" value="RIBOSOMAL LARGE SUBUNIT PSEUDOURIDINE SYNTHASE D"/>
    <property type="match status" value="1"/>
</dbReference>
<dbReference type="RefSeq" id="WP_344981749.1">
    <property type="nucleotide sequence ID" value="NZ_BAABFN010000022.1"/>
</dbReference>
<dbReference type="Gene3D" id="3.10.290.10">
    <property type="entry name" value="RNA-binding S4 domain"/>
    <property type="match status" value="1"/>
</dbReference>
<comment type="catalytic activity">
    <reaction evidence="4">
        <text>a uridine in RNA = a pseudouridine in RNA</text>
        <dbReference type="Rhea" id="RHEA:48348"/>
        <dbReference type="Rhea" id="RHEA-COMP:12068"/>
        <dbReference type="Rhea" id="RHEA-COMP:12069"/>
        <dbReference type="ChEBI" id="CHEBI:65314"/>
        <dbReference type="ChEBI" id="CHEBI:65315"/>
    </reaction>
</comment>
<keyword evidence="7" id="KW-1185">Reference proteome</keyword>
<dbReference type="PROSITE" id="PS50889">
    <property type="entry name" value="S4"/>
    <property type="match status" value="1"/>
</dbReference>
<dbReference type="SUPFAM" id="SSF55120">
    <property type="entry name" value="Pseudouridine synthase"/>
    <property type="match status" value="1"/>
</dbReference>
<comment type="caution">
    <text evidence="6">The sequence shown here is derived from an EMBL/GenBank/DDBJ whole genome shotgun (WGS) entry which is preliminary data.</text>
</comment>
<dbReference type="InterPro" id="IPR036986">
    <property type="entry name" value="S4_RNA-bd_sf"/>
</dbReference>
<dbReference type="InterPro" id="IPR020103">
    <property type="entry name" value="PsdUridine_synth_cat_dom_sf"/>
</dbReference>
<evidence type="ECO:0000313" key="7">
    <source>
        <dbReference type="Proteomes" id="UP001501207"/>
    </source>
</evidence>
<dbReference type="InterPro" id="IPR006225">
    <property type="entry name" value="PsdUridine_synth_RluC/D"/>
</dbReference>
<dbReference type="EC" id="5.4.99.-" evidence="4"/>